<dbReference type="Proteomes" id="UP001358417">
    <property type="component" value="Unassembled WGS sequence"/>
</dbReference>
<gene>
    <name evidence="2" type="ORF">LTR84_008325</name>
</gene>
<evidence type="ECO:0008006" key="4">
    <source>
        <dbReference type="Google" id="ProtNLM"/>
    </source>
</evidence>
<dbReference type="InterPro" id="IPR025337">
    <property type="entry name" value="Questin_oxidase-like"/>
</dbReference>
<protein>
    <recommendedName>
        <fullName evidence="4">Oxidoreductase AflY</fullName>
    </recommendedName>
</protein>
<dbReference type="GO" id="GO:0016491">
    <property type="term" value="F:oxidoreductase activity"/>
    <property type="evidence" value="ECO:0007669"/>
    <property type="project" value="UniProtKB-KW"/>
</dbReference>
<accession>A0AAV9MY35</accession>
<organism evidence="2 3">
    <name type="scientific">Exophiala bonariae</name>
    <dbReference type="NCBI Taxonomy" id="1690606"/>
    <lineage>
        <taxon>Eukaryota</taxon>
        <taxon>Fungi</taxon>
        <taxon>Dikarya</taxon>
        <taxon>Ascomycota</taxon>
        <taxon>Pezizomycotina</taxon>
        <taxon>Eurotiomycetes</taxon>
        <taxon>Chaetothyriomycetidae</taxon>
        <taxon>Chaetothyriales</taxon>
        <taxon>Herpotrichiellaceae</taxon>
        <taxon>Exophiala</taxon>
    </lineage>
</organism>
<dbReference type="PANTHER" id="PTHR35870">
    <property type="entry name" value="PROTEIN, PUTATIVE (AFU_ORTHOLOGUE AFUA_5G03330)-RELATED"/>
    <property type="match status" value="1"/>
</dbReference>
<dbReference type="GeneID" id="89976489"/>
<comment type="caution">
    <text evidence="2">The sequence shown here is derived from an EMBL/GenBank/DDBJ whole genome shotgun (WGS) entry which is preliminary data.</text>
</comment>
<keyword evidence="3" id="KW-1185">Reference proteome</keyword>
<dbReference type="RefSeq" id="XP_064702113.1">
    <property type="nucleotide sequence ID" value="XM_064851872.1"/>
</dbReference>
<name>A0AAV9MY35_9EURO</name>
<dbReference type="PANTHER" id="PTHR35870:SF1">
    <property type="entry name" value="PROTEIN, PUTATIVE (AFU_ORTHOLOGUE AFUA_5G03330)-RELATED"/>
    <property type="match status" value="1"/>
</dbReference>
<sequence length="439" mass="50241">MATASHIELDPASAGVYHAPDITTQSGKVASQLLQDNHDKFHMYFNPSGFHNHIAHHLLTLYSLGATPDELKRAFDHNKGYQRPLPKVQDRVVEDMTDREKFKQYLGKERYFHDYETYFRKEIDHKGWEAVLNEHLFAGDEHAEALLTRMYAGFLHPIIHLGFGIEFKQPAIIVEALAQAATHDGWMGQFLIGAEEKAKSGTESKSLVQLIHEARQNDKLRSSPHWEDGNKVRDGVLQRAPEEMFDLAAQWKVKPDELEQKTAEMIGASIYFTGAAQRPTKKIKFDFYFMHCVNSSIFFSTLVKEPWLSKENKCRILEWKGRTDLALYVSRACPEPLLDEIKNYQPKQKDSGWAGITRRVDQLPDDGHASKLVRAIAHGQQACKPYENLPDDVFPLKGDMWELLGHMAIDSVENNQEDNWVRSAGFDQAWDDVPERAKL</sequence>
<evidence type="ECO:0000256" key="1">
    <source>
        <dbReference type="ARBA" id="ARBA00023002"/>
    </source>
</evidence>
<proteinExistence type="predicted"/>
<reference evidence="2 3" key="1">
    <citation type="submission" date="2023-08" db="EMBL/GenBank/DDBJ databases">
        <title>Black Yeasts Isolated from many extreme environments.</title>
        <authorList>
            <person name="Coleine C."/>
            <person name="Stajich J.E."/>
            <person name="Selbmann L."/>
        </authorList>
    </citation>
    <scope>NUCLEOTIDE SEQUENCE [LARGE SCALE GENOMIC DNA]</scope>
    <source>
        <strain evidence="2 3">CCFEE 5792</strain>
    </source>
</reference>
<dbReference type="Pfam" id="PF14027">
    <property type="entry name" value="Questin_oxidase"/>
    <property type="match status" value="1"/>
</dbReference>
<dbReference type="EMBL" id="JAVRRD010000030">
    <property type="protein sequence ID" value="KAK5046522.1"/>
    <property type="molecule type" value="Genomic_DNA"/>
</dbReference>
<evidence type="ECO:0000313" key="3">
    <source>
        <dbReference type="Proteomes" id="UP001358417"/>
    </source>
</evidence>
<evidence type="ECO:0000313" key="2">
    <source>
        <dbReference type="EMBL" id="KAK5046522.1"/>
    </source>
</evidence>
<keyword evidence="1" id="KW-0560">Oxidoreductase</keyword>
<dbReference type="AlphaFoldDB" id="A0AAV9MY35"/>